<evidence type="ECO:0000313" key="5">
    <source>
        <dbReference type="Proteomes" id="UP000095679"/>
    </source>
</evidence>
<dbReference type="InterPro" id="IPR006842">
    <property type="entry name" value="Transposase_31"/>
</dbReference>
<dbReference type="Proteomes" id="UP000095390">
    <property type="component" value="Unassembled WGS sequence"/>
</dbReference>
<dbReference type="RefSeq" id="WP_022169897.1">
    <property type="nucleotide sequence ID" value="NZ_BLYK01000031.1"/>
</dbReference>
<feature type="domain" description="Transposase (putative) YhgA-like" evidence="1">
    <location>
        <begin position="142"/>
        <end position="221"/>
    </location>
</feature>
<dbReference type="Pfam" id="PF04754">
    <property type="entry name" value="Transposase_31"/>
    <property type="match status" value="1"/>
</dbReference>
<dbReference type="OrthoDB" id="2066427at2"/>
<gene>
    <name evidence="3" type="ORF">ERS852450_02069</name>
    <name evidence="2" type="ORF">ERS852578_01621</name>
</gene>
<evidence type="ECO:0000313" key="2">
    <source>
        <dbReference type="EMBL" id="CUN00849.1"/>
    </source>
</evidence>
<evidence type="ECO:0000313" key="4">
    <source>
        <dbReference type="Proteomes" id="UP000095390"/>
    </source>
</evidence>
<dbReference type="Proteomes" id="UP000095679">
    <property type="component" value="Unassembled WGS sequence"/>
</dbReference>
<evidence type="ECO:0000313" key="3">
    <source>
        <dbReference type="EMBL" id="CUO60483.1"/>
    </source>
</evidence>
<dbReference type="EMBL" id="CYYC01000017">
    <property type="protein sequence ID" value="CUN00849.1"/>
    <property type="molecule type" value="Genomic_DNA"/>
</dbReference>
<evidence type="ECO:0000259" key="1">
    <source>
        <dbReference type="Pfam" id="PF04754"/>
    </source>
</evidence>
<dbReference type="EMBL" id="CYZL01000018">
    <property type="protein sequence ID" value="CUO60483.1"/>
    <property type="molecule type" value="Genomic_DNA"/>
</dbReference>
<reference evidence="4 5" key="1">
    <citation type="submission" date="2015-09" db="EMBL/GenBank/DDBJ databases">
        <authorList>
            <consortium name="Pathogen Informatics"/>
        </authorList>
    </citation>
    <scope>NUCLEOTIDE SEQUENCE [LARGE SCALE GENOMIC DNA]</scope>
    <source>
        <strain evidence="3 5">2789STDY5834835</strain>
        <strain evidence="2 4">2789STDY5834966</strain>
    </source>
</reference>
<organism evidence="2 4">
    <name type="scientific">Anaerobutyricum hallii</name>
    <dbReference type="NCBI Taxonomy" id="39488"/>
    <lineage>
        <taxon>Bacteria</taxon>
        <taxon>Bacillati</taxon>
        <taxon>Bacillota</taxon>
        <taxon>Clostridia</taxon>
        <taxon>Lachnospirales</taxon>
        <taxon>Lachnospiraceae</taxon>
        <taxon>Anaerobutyricum</taxon>
    </lineage>
</organism>
<sequence length="316" mass="36552">MRQADALTKEYLSNNEIFADVFNYLIYDGQQRILPENLIERDTSEITLPLGKRGELATIQKFRDILKGCIAKEYKNTLYVLFGVENQSHIHYAMPVRNMLYDAINYSAQVNEKTKKYRKIRKQNPNFKETTEEFLSGWHPDDRLVPVITVTIYFGNDGWDAAKSLQEMFSETDESLKEFLPDYKLHLISCNNISDFTKFHTEFGRLMHILKVISDEEQMDILLSDPGYSALSVTAAQIINTFTGLHFSIPEKEDTINMRNAWTDHKESGRREGFNEATTSYTQRMYKAGIPLEVIAEVIEKPVTEVEKILSNDLIH</sequence>
<accession>A0A173TFB2</accession>
<protein>
    <submittedName>
        <fullName evidence="2">Putative transposase, YhgA-like</fullName>
    </submittedName>
</protein>
<name>A0A173TFB2_9FIRM</name>
<dbReference type="AlphaFoldDB" id="A0A173TFB2"/>
<proteinExistence type="predicted"/>